<dbReference type="Pfam" id="PF04883">
    <property type="entry name" value="HK97-gp10_like"/>
    <property type="match status" value="1"/>
</dbReference>
<keyword evidence="2" id="KW-1185">Reference proteome</keyword>
<dbReference type="InterPro" id="IPR010064">
    <property type="entry name" value="HK97-gp10_tail"/>
</dbReference>
<dbReference type="Proteomes" id="UP000002730">
    <property type="component" value="Chromosome"/>
</dbReference>
<dbReference type="KEGG" id="ccb:Clocel_2433"/>
<dbReference type="HOGENOM" id="CLU_159915_0_0_9"/>
<dbReference type="STRING" id="573061.Clocel_2433"/>
<evidence type="ECO:0000313" key="2">
    <source>
        <dbReference type="Proteomes" id="UP000002730"/>
    </source>
</evidence>
<name>D9SQ10_CLOC7</name>
<gene>
    <name evidence="1" type="ordered locus">Clocel_2433</name>
</gene>
<organism evidence="1 2">
    <name type="scientific">Clostridium cellulovorans (strain ATCC 35296 / DSM 3052 / OCM 3 / 743B)</name>
    <dbReference type="NCBI Taxonomy" id="573061"/>
    <lineage>
        <taxon>Bacteria</taxon>
        <taxon>Bacillati</taxon>
        <taxon>Bacillota</taxon>
        <taxon>Clostridia</taxon>
        <taxon>Eubacteriales</taxon>
        <taxon>Clostridiaceae</taxon>
        <taxon>Clostridium</taxon>
    </lineage>
</organism>
<dbReference type="RefSeq" id="WP_010074659.1">
    <property type="nucleotide sequence ID" value="NC_014393.1"/>
</dbReference>
<dbReference type="AlphaFoldDB" id="D9SQ10"/>
<protein>
    <submittedName>
        <fullName evidence="1">Phage related protein</fullName>
    </submittedName>
</protein>
<sequence length="126" mass="14127">MDIDISRLAATITETIGSYTEEISEAIEVEVNQTTKDTLKKIRETSPSDRGKYKKGFKITKIKERGQVKNVIWNKKYSGLVHLLEFGHAKRNGGRVQAVKHVEPAFDSVAGDLEDRIKSIIQNGGR</sequence>
<dbReference type="eggNOG" id="ENOG5032Y56">
    <property type="taxonomic scope" value="Bacteria"/>
</dbReference>
<dbReference type="OrthoDB" id="1850874at2"/>
<reference evidence="1 2" key="1">
    <citation type="submission" date="2010-08" db="EMBL/GenBank/DDBJ databases">
        <title>Complete sequence of Clostridium cellulovorans 743B.</title>
        <authorList>
            <consortium name="US DOE Joint Genome Institute"/>
            <person name="Lucas S."/>
            <person name="Copeland A."/>
            <person name="Lapidus A."/>
            <person name="Cheng J.-F."/>
            <person name="Bruce D."/>
            <person name="Goodwin L."/>
            <person name="Pitluck S."/>
            <person name="Chertkov O."/>
            <person name="Detter J.C."/>
            <person name="Han C."/>
            <person name="Tapia R."/>
            <person name="Land M."/>
            <person name="Hauser L."/>
            <person name="Chang Y.-J."/>
            <person name="Jeffries C."/>
            <person name="Kyrpides N."/>
            <person name="Ivanova N."/>
            <person name="Mikhailova N."/>
            <person name="Hemme C.L."/>
            <person name="Woyke T."/>
        </authorList>
    </citation>
    <scope>NUCLEOTIDE SEQUENCE [LARGE SCALE GENOMIC DNA]</scope>
    <source>
        <strain evidence="2">ATCC 35296 / DSM 3052 / OCM 3 / 743B</strain>
    </source>
</reference>
<dbReference type="EMBL" id="CP002160">
    <property type="protein sequence ID" value="ADL52146.1"/>
    <property type="molecule type" value="Genomic_DNA"/>
</dbReference>
<evidence type="ECO:0000313" key="1">
    <source>
        <dbReference type="EMBL" id="ADL52146.1"/>
    </source>
</evidence>
<accession>D9SQ10</accession>
<proteinExistence type="predicted"/>